<dbReference type="Pfam" id="PF02569">
    <property type="entry name" value="Pantoate_ligase"/>
    <property type="match status" value="1"/>
</dbReference>
<dbReference type="STRING" id="1884261.A0A5C3QXQ1"/>
<dbReference type="EMBL" id="ML178817">
    <property type="protein sequence ID" value="TFL05179.1"/>
    <property type="molecule type" value="Genomic_DNA"/>
</dbReference>
<evidence type="ECO:0000256" key="10">
    <source>
        <dbReference type="ARBA" id="ARBA00032806"/>
    </source>
</evidence>
<evidence type="ECO:0000256" key="2">
    <source>
        <dbReference type="ARBA" id="ARBA00009256"/>
    </source>
</evidence>
<gene>
    <name evidence="12" type="ORF">BDV98DRAFT_542806</name>
</gene>
<evidence type="ECO:0000256" key="7">
    <source>
        <dbReference type="ARBA" id="ARBA00022741"/>
    </source>
</evidence>
<dbReference type="FunFam" id="3.40.50.620:FF:000013">
    <property type="entry name" value="Pantothenate synthetase"/>
    <property type="match status" value="1"/>
</dbReference>
<keyword evidence="7" id="KW-0547">Nucleotide-binding</keyword>
<dbReference type="CDD" id="cd00560">
    <property type="entry name" value="PanC"/>
    <property type="match status" value="1"/>
</dbReference>
<dbReference type="InterPro" id="IPR003721">
    <property type="entry name" value="Pantoate_ligase"/>
</dbReference>
<keyword evidence="6" id="KW-0566">Pantothenate biosynthesis</keyword>
<dbReference type="Proteomes" id="UP000305067">
    <property type="component" value="Unassembled WGS sequence"/>
</dbReference>
<keyword evidence="13" id="KW-1185">Reference proteome</keyword>
<dbReference type="NCBIfam" id="TIGR00018">
    <property type="entry name" value="panC"/>
    <property type="match status" value="1"/>
</dbReference>
<keyword evidence="8" id="KW-0067">ATP-binding</keyword>
<dbReference type="HAMAP" id="MF_00158">
    <property type="entry name" value="PanC"/>
    <property type="match status" value="1"/>
</dbReference>
<dbReference type="SUPFAM" id="SSF52374">
    <property type="entry name" value="Nucleotidylyl transferase"/>
    <property type="match status" value="1"/>
</dbReference>
<evidence type="ECO:0000256" key="9">
    <source>
        <dbReference type="ARBA" id="ARBA00029902"/>
    </source>
</evidence>
<comment type="similarity">
    <text evidence="2">Belongs to the pantothenate synthetase family.</text>
</comment>
<dbReference type="UniPathway" id="UPA00028">
    <property type="reaction ID" value="UER00005"/>
</dbReference>
<reference evidence="12 13" key="1">
    <citation type="journal article" date="2019" name="Nat. Ecol. Evol.">
        <title>Megaphylogeny resolves global patterns of mushroom evolution.</title>
        <authorList>
            <person name="Varga T."/>
            <person name="Krizsan K."/>
            <person name="Foldi C."/>
            <person name="Dima B."/>
            <person name="Sanchez-Garcia M."/>
            <person name="Sanchez-Ramirez S."/>
            <person name="Szollosi G.J."/>
            <person name="Szarkandi J.G."/>
            <person name="Papp V."/>
            <person name="Albert L."/>
            <person name="Andreopoulos W."/>
            <person name="Angelini C."/>
            <person name="Antonin V."/>
            <person name="Barry K.W."/>
            <person name="Bougher N.L."/>
            <person name="Buchanan P."/>
            <person name="Buyck B."/>
            <person name="Bense V."/>
            <person name="Catcheside P."/>
            <person name="Chovatia M."/>
            <person name="Cooper J."/>
            <person name="Damon W."/>
            <person name="Desjardin D."/>
            <person name="Finy P."/>
            <person name="Geml J."/>
            <person name="Haridas S."/>
            <person name="Hughes K."/>
            <person name="Justo A."/>
            <person name="Karasinski D."/>
            <person name="Kautmanova I."/>
            <person name="Kiss B."/>
            <person name="Kocsube S."/>
            <person name="Kotiranta H."/>
            <person name="LaButti K.M."/>
            <person name="Lechner B.E."/>
            <person name="Liimatainen K."/>
            <person name="Lipzen A."/>
            <person name="Lukacs Z."/>
            <person name="Mihaltcheva S."/>
            <person name="Morgado L.N."/>
            <person name="Niskanen T."/>
            <person name="Noordeloos M.E."/>
            <person name="Ohm R.A."/>
            <person name="Ortiz-Santana B."/>
            <person name="Ovrebo C."/>
            <person name="Racz N."/>
            <person name="Riley R."/>
            <person name="Savchenko A."/>
            <person name="Shiryaev A."/>
            <person name="Soop K."/>
            <person name="Spirin V."/>
            <person name="Szebenyi C."/>
            <person name="Tomsovsky M."/>
            <person name="Tulloss R.E."/>
            <person name="Uehling J."/>
            <person name="Grigoriev I.V."/>
            <person name="Vagvolgyi C."/>
            <person name="Papp T."/>
            <person name="Martin F.M."/>
            <person name="Miettinen O."/>
            <person name="Hibbett D.S."/>
            <person name="Nagy L.G."/>
        </authorList>
    </citation>
    <scope>NUCLEOTIDE SEQUENCE [LARGE SCALE GENOMIC DNA]</scope>
    <source>
        <strain evidence="12 13">CBS 309.79</strain>
    </source>
</reference>
<dbReference type="InterPro" id="IPR004821">
    <property type="entry name" value="Cyt_trans-like"/>
</dbReference>
<evidence type="ECO:0000256" key="8">
    <source>
        <dbReference type="ARBA" id="ARBA00022840"/>
    </source>
</evidence>
<evidence type="ECO:0000256" key="4">
    <source>
        <dbReference type="ARBA" id="ARBA00015647"/>
    </source>
</evidence>
<evidence type="ECO:0000256" key="11">
    <source>
        <dbReference type="ARBA" id="ARBA00048258"/>
    </source>
</evidence>
<dbReference type="Gene3D" id="3.40.50.620">
    <property type="entry name" value="HUPs"/>
    <property type="match status" value="1"/>
</dbReference>
<protein>
    <recommendedName>
        <fullName evidence="4">Pantoate--beta-alanine ligase</fullName>
        <ecNumber evidence="3">6.3.2.1</ecNumber>
    </recommendedName>
    <alternativeName>
        <fullName evidence="10">Pantoate-activating enzyme</fullName>
    </alternativeName>
    <alternativeName>
        <fullName evidence="9">Pantothenate synthetase</fullName>
    </alternativeName>
</protein>
<evidence type="ECO:0000256" key="5">
    <source>
        <dbReference type="ARBA" id="ARBA00022598"/>
    </source>
</evidence>
<evidence type="ECO:0000256" key="6">
    <source>
        <dbReference type="ARBA" id="ARBA00022655"/>
    </source>
</evidence>
<dbReference type="NCBIfam" id="TIGR00125">
    <property type="entry name" value="cyt_tran_rel"/>
    <property type="match status" value="1"/>
</dbReference>
<comment type="catalytic activity">
    <reaction evidence="11">
        <text>(R)-pantoate + beta-alanine + ATP = (R)-pantothenate + AMP + diphosphate + H(+)</text>
        <dbReference type="Rhea" id="RHEA:10912"/>
        <dbReference type="ChEBI" id="CHEBI:15378"/>
        <dbReference type="ChEBI" id="CHEBI:15980"/>
        <dbReference type="ChEBI" id="CHEBI:29032"/>
        <dbReference type="ChEBI" id="CHEBI:30616"/>
        <dbReference type="ChEBI" id="CHEBI:33019"/>
        <dbReference type="ChEBI" id="CHEBI:57966"/>
        <dbReference type="ChEBI" id="CHEBI:456215"/>
        <dbReference type="EC" id="6.3.2.1"/>
    </reaction>
</comment>
<evidence type="ECO:0000256" key="1">
    <source>
        <dbReference type="ARBA" id="ARBA00004990"/>
    </source>
</evidence>
<evidence type="ECO:0000313" key="12">
    <source>
        <dbReference type="EMBL" id="TFL05179.1"/>
    </source>
</evidence>
<dbReference type="GO" id="GO:0005524">
    <property type="term" value="F:ATP binding"/>
    <property type="evidence" value="ECO:0007669"/>
    <property type="project" value="UniProtKB-KW"/>
</dbReference>
<dbReference type="PANTHER" id="PTHR21299">
    <property type="entry name" value="CYTIDYLATE KINASE/PANTOATE-BETA-ALANINE LIGASE"/>
    <property type="match status" value="1"/>
</dbReference>
<sequence length="382" mass="41234">MSIHVQGPEIATAPLRPNSGLPPSSFPVFTTIADYRRWRADAFFSKKSVGFVPTMGALHEGHLSLVRRSLAQNDYTVVSIFVNPAQFAPHEDLGTYPRTLESDLQSLEKEEFIEDHSEKRRVSALFLPGVAEMYPGGITQDVEAQKGTFVEVKGYGHQMEGSMRPTFFRGVATVVTKLFNVVQPSNAYFGQKDIQQALLLKRMCHDLLLAHPESQNLHIVPTARDPLTSLALSSRNAYLSPDELLVAPILITILRAAETLWKAGRTKGECIAQAVEVFTATKGEWGGELKLNYVHMNNSRTFDELPDGAVLETGGGSDAAREGVTIISGAVWVGKTRLIDNILAGGGGGGGKGVTIISGAVWVGKTRLIDNILAGGAKPEGA</sequence>
<proteinExistence type="inferred from homology"/>
<dbReference type="InterPro" id="IPR042176">
    <property type="entry name" value="Pantoate_ligase_C"/>
</dbReference>
<keyword evidence="5 12" id="KW-0436">Ligase</keyword>
<evidence type="ECO:0000313" key="13">
    <source>
        <dbReference type="Proteomes" id="UP000305067"/>
    </source>
</evidence>
<evidence type="ECO:0000256" key="3">
    <source>
        <dbReference type="ARBA" id="ARBA00012219"/>
    </source>
</evidence>
<dbReference type="GO" id="GO:0004592">
    <property type="term" value="F:pantoate-beta-alanine ligase activity"/>
    <property type="evidence" value="ECO:0007669"/>
    <property type="project" value="UniProtKB-EC"/>
</dbReference>
<name>A0A5C3QXQ1_9AGAR</name>
<dbReference type="AlphaFoldDB" id="A0A5C3QXQ1"/>
<dbReference type="PANTHER" id="PTHR21299:SF1">
    <property type="entry name" value="PANTOATE--BETA-ALANINE LIGASE"/>
    <property type="match status" value="1"/>
</dbReference>
<organism evidence="12 13">
    <name type="scientific">Pterulicium gracile</name>
    <dbReference type="NCBI Taxonomy" id="1884261"/>
    <lineage>
        <taxon>Eukaryota</taxon>
        <taxon>Fungi</taxon>
        <taxon>Dikarya</taxon>
        <taxon>Basidiomycota</taxon>
        <taxon>Agaricomycotina</taxon>
        <taxon>Agaricomycetes</taxon>
        <taxon>Agaricomycetidae</taxon>
        <taxon>Agaricales</taxon>
        <taxon>Pleurotineae</taxon>
        <taxon>Pterulaceae</taxon>
        <taxon>Pterulicium</taxon>
    </lineage>
</organism>
<dbReference type="EC" id="6.3.2.1" evidence="3"/>
<accession>A0A5C3QXQ1</accession>
<dbReference type="GO" id="GO:0015940">
    <property type="term" value="P:pantothenate biosynthetic process"/>
    <property type="evidence" value="ECO:0007669"/>
    <property type="project" value="UniProtKB-UniPathway"/>
</dbReference>
<comment type="pathway">
    <text evidence="1">Cofactor biosynthesis; (R)-pantothenate biosynthesis; (R)-pantothenate from (R)-pantoate and beta-alanine: step 1/1.</text>
</comment>
<dbReference type="InterPro" id="IPR014729">
    <property type="entry name" value="Rossmann-like_a/b/a_fold"/>
</dbReference>
<dbReference type="Gene3D" id="3.30.1300.10">
    <property type="entry name" value="Pantoate-beta-alanine ligase, C-terminal domain"/>
    <property type="match status" value="1"/>
</dbReference>
<dbReference type="OrthoDB" id="2020436at2759"/>